<feature type="transmembrane region" description="Helical" evidence="1">
    <location>
        <begin position="7"/>
        <end position="28"/>
    </location>
</feature>
<dbReference type="Proteomes" id="UP001233999">
    <property type="component" value="Unassembled WGS sequence"/>
</dbReference>
<organism evidence="2 3">
    <name type="scientific">Diploptera punctata</name>
    <name type="common">Pacific beetle cockroach</name>
    <dbReference type="NCBI Taxonomy" id="6984"/>
    <lineage>
        <taxon>Eukaryota</taxon>
        <taxon>Metazoa</taxon>
        <taxon>Ecdysozoa</taxon>
        <taxon>Arthropoda</taxon>
        <taxon>Hexapoda</taxon>
        <taxon>Insecta</taxon>
        <taxon>Pterygota</taxon>
        <taxon>Neoptera</taxon>
        <taxon>Polyneoptera</taxon>
        <taxon>Dictyoptera</taxon>
        <taxon>Blattodea</taxon>
        <taxon>Blaberoidea</taxon>
        <taxon>Blaberidae</taxon>
        <taxon>Diplopterinae</taxon>
        <taxon>Diploptera</taxon>
    </lineage>
</organism>
<dbReference type="EMBL" id="JASPKZ010003043">
    <property type="protein sequence ID" value="KAJ9594513.1"/>
    <property type="molecule type" value="Genomic_DNA"/>
</dbReference>
<dbReference type="AlphaFoldDB" id="A0AAD8A8T1"/>
<protein>
    <submittedName>
        <fullName evidence="2">Uncharacterized protein</fullName>
    </submittedName>
</protein>
<sequence>MFQSMEIFNILPYLLILVLVVVILQTGVRTKGKALQSDRREIIINVNKFFADEFAALRDGKPTISVSDVMKRTIPATEISRASVYRILNHKKDADSTGIKTPGNRRPNTTARKSQIDSFAAAAIMRTIFSMYKTSFVPSLPDIHKALTEAKSLKSSILVERLALQT</sequence>
<comment type="caution">
    <text evidence="2">The sequence shown here is derived from an EMBL/GenBank/DDBJ whole genome shotgun (WGS) entry which is preliminary data.</text>
</comment>
<gene>
    <name evidence="2" type="ORF">L9F63_014062</name>
</gene>
<keyword evidence="1" id="KW-0812">Transmembrane</keyword>
<feature type="non-terminal residue" evidence="2">
    <location>
        <position position="166"/>
    </location>
</feature>
<name>A0AAD8A8T1_DIPPU</name>
<proteinExistence type="predicted"/>
<keyword evidence="1" id="KW-1133">Transmembrane helix</keyword>
<accession>A0AAD8A8T1</accession>
<evidence type="ECO:0000256" key="1">
    <source>
        <dbReference type="SAM" id="Phobius"/>
    </source>
</evidence>
<evidence type="ECO:0000313" key="2">
    <source>
        <dbReference type="EMBL" id="KAJ9594513.1"/>
    </source>
</evidence>
<keyword evidence="1" id="KW-0472">Membrane</keyword>
<reference evidence="2" key="1">
    <citation type="journal article" date="2023" name="IScience">
        <title>Live-bearing cockroach genome reveals convergent evolutionary mechanisms linked to viviparity in insects and beyond.</title>
        <authorList>
            <person name="Fouks B."/>
            <person name="Harrison M.C."/>
            <person name="Mikhailova A.A."/>
            <person name="Marchal E."/>
            <person name="English S."/>
            <person name="Carruthers M."/>
            <person name="Jennings E.C."/>
            <person name="Chiamaka E.L."/>
            <person name="Frigard R.A."/>
            <person name="Pippel M."/>
            <person name="Attardo G.M."/>
            <person name="Benoit J.B."/>
            <person name="Bornberg-Bauer E."/>
            <person name="Tobe S.S."/>
        </authorList>
    </citation>
    <scope>NUCLEOTIDE SEQUENCE</scope>
    <source>
        <strain evidence="2">Stay&amp;Tobe</strain>
    </source>
</reference>
<keyword evidence="3" id="KW-1185">Reference proteome</keyword>
<reference evidence="2" key="2">
    <citation type="submission" date="2023-05" db="EMBL/GenBank/DDBJ databases">
        <authorList>
            <person name="Fouks B."/>
        </authorList>
    </citation>
    <scope>NUCLEOTIDE SEQUENCE</scope>
    <source>
        <strain evidence="2">Stay&amp;Tobe</strain>
        <tissue evidence="2">Testes</tissue>
    </source>
</reference>
<evidence type="ECO:0000313" key="3">
    <source>
        <dbReference type="Proteomes" id="UP001233999"/>
    </source>
</evidence>